<name>A0A7Y0EDV1_9CLOT</name>
<dbReference type="Pfam" id="PF06725">
    <property type="entry name" value="3D"/>
    <property type="match status" value="1"/>
</dbReference>
<organism evidence="4 5">
    <name type="scientific">Clostridium muellerianum</name>
    <dbReference type="NCBI Taxonomy" id="2716538"/>
    <lineage>
        <taxon>Bacteria</taxon>
        <taxon>Bacillati</taxon>
        <taxon>Bacillota</taxon>
        <taxon>Clostridia</taxon>
        <taxon>Eubacteriales</taxon>
        <taxon>Clostridiaceae</taxon>
        <taxon>Clostridium</taxon>
    </lineage>
</organism>
<reference evidence="4 5" key="1">
    <citation type="submission" date="2020-04" db="EMBL/GenBank/DDBJ databases">
        <authorList>
            <person name="Doyle D.A."/>
        </authorList>
    </citation>
    <scope>NUCLEOTIDE SEQUENCE [LARGE SCALE GENOMIC DNA]</scope>
    <source>
        <strain evidence="4 5">P21</strain>
    </source>
</reference>
<dbReference type="InterPro" id="IPR051933">
    <property type="entry name" value="Resuscitation_pf_RpfB"/>
</dbReference>
<feature type="domain" description="G5" evidence="3">
    <location>
        <begin position="151"/>
        <end position="231"/>
    </location>
</feature>
<dbReference type="Gene3D" id="2.20.230.10">
    <property type="entry name" value="Resuscitation-promoting factor rpfb"/>
    <property type="match status" value="1"/>
</dbReference>
<evidence type="ECO:0000259" key="3">
    <source>
        <dbReference type="PROSITE" id="PS51109"/>
    </source>
</evidence>
<evidence type="ECO:0000313" key="4">
    <source>
        <dbReference type="EMBL" id="NMM61612.1"/>
    </source>
</evidence>
<feature type="transmembrane region" description="Helical" evidence="2">
    <location>
        <begin position="21"/>
        <end position="39"/>
    </location>
</feature>
<dbReference type="Pfam" id="PF07501">
    <property type="entry name" value="G5"/>
    <property type="match status" value="1"/>
</dbReference>
<dbReference type="AlphaFoldDB" id="A0A7Y0EDV1"/>
<evidence type="ECO:0000313" key="5">
    <source>
        <dbReference type="Proteomes" id="UP000537131"/>
    </source>
</evidence>
<dbReference type="InterPro" id="IPR010611">
    <property type="entry name" value="3D_dom"/>
</dbReference>
<reference evidence="4 5" key="2">
    <citation type="submission" date="2020-06" db="EMBL/GenBank/DDBJ databases">
        <title>Complete Genome Sequence of Clostridium muelleri sp. nov. P21T, an Acid-Alcohol Producing Acetogen Isolated from Old Hay.</title>
        <authorList>
            <person name="Duncan K.E."/>
            <person name="Tanner R.S."/>
        </authorList>
    </citation>
    <scope>NUCLEOTIDE SEQUENCE [LARGE SCALE GENOMIC DNA]</scope>
    <source>
        <strain evidence="4 5">P21</strain>
    </source>
</reference>
<dbReference type="PANTHER" id="PTHR39160">
    <property type="entry name" value="CELL WALL-BINDING PROTEIN YOCH"/>
    <property type="match status" value="1"/>
</dbReference>
<dbReference type="EMBL" id="JABBNI010000006">
    <property type="protein sequence ID" value="NMM61612.1"/>
    <property type="molecule type" value="Genomic_DNA"/>
</dbReference>
<dbReference type="CDD" id="cd22786">
    <property type="entry name" value="DPBB_YuiC-like"/>
    <property type="match status" value="1"/>
</dbReference>
<proteinExistence type="predicted"/>
<accession>A0A7Y0EDV1</accession>
<evidence type="ECO:0000256" key="2">
    <source>
        <dbReference type="SAM" id="Phobius"/>
    </source>
</evidence>
<keyword evidence="5" id="KW-1185">Reference proteome</keyword>
<sequence length="348" mass="38070">MVEKLKNYLKSYFSNGPKAMYTYLTLIVLIVSVVLISSARKTITVSVDGKDRKITTLSGTYKSALGNNGITVGPKDKTTISLNSKVENGSKVSIKRAVSIQVAVDGKKLDIKSAEDNVEKMLQAEKMGIHKSDKVYPSKNSTIKEGLKVVVTRVQTKDVKEIKTLDYTTVVKKDEEAEQGTNKIIQEGQSGEKETMTRIVYEDGKEISRKVICETIKKQPVQKVVAMGALSVYTPSRGVRIPYTTVIKMRATGYTSDYESTGKGPGDPDFGITTSGTVAKRNVGSYSSVAVDPRVIPLGTKLYIEGYGYAVAEDTGGAIKGNRIDLFFDSNSEAENWGVKWVNVYLVK</sequence>
<gene>
    <name evidence="4" type="ORF">HBE96_02660</name>
</gene>
<dbReference type="SMART" id="SM01208">
    <property type="entry name" value="G5"/>
    <property type="match status" value="1"/>
</dbReference>
<dbReference type="SUPFAM" id="SSF50685">
    <property type="entry name" value="Barwin-like endoglucanases"/>
    <property type="match status" value="1"/>
</dbReference>
<dbReference type="Pfam" id="PF03990">
    <property type="entry name" value="DUF348"/>
    <property type="match status" value="2"/>
</dbReference>
<dbReference type="PANTHER" id="PTHR39160:SF4">
    <property type="entry name" value="RESUSCITATION-PROMOTING FACTOR RPFB"/>
    <property type="match status" value="1"/>
</dbReference>
<dbReference type="GO" id="GO:0004553">
    <property type="term" value="F:hydrolase activity, hydrolyzing O-glycosyl compounds"/>
    <property type="evidence" value="ECO:0007669"/>
    <property type="project" value="InterPro"/>
</dbReference>
<dbReference type="Proteomes" id="UP000537131">
    <property type="component" value="Unassembled WGS sequence"/>
</dbReference>
<dbReference type="InterPro" id="IPR011098">
    <property type="entry name" value="G5_dom"/>
</dbReference>
<dbReference type="GO" id="GO:0009254">
    <property type="term" value="P:peptidoglycan turnover"/>
    <property type="evidence" value="ECO:0007669"/>
    <property type="project" value="InterPro"/>
</dbReference>
<dbReference type="InterPro" id="IPR036908">
    <property type="entry name" value="RlpA-like_sf"/>
</dbReference>
<dbReference type="RefSeq" id="WP_169296219.1">
    <property type="nucleotide sequence ID" value="NZ_JABBNI010000006.1"/>
</dbReference>
<dbReference type="Gene3D" id="2.40.40.10">
    <property type="entry name" value="RlpA-like domain"/>
    <property type="match status" value="1"/>
</dbReference>
<dbReference type="PROSITE" id="PS51109">
    <property type="entry name" value="G5"/>
    <property type="match status" value="1"/>
</dbReference>
<evidence type="ECO:0000256" key="1">
    <source>
        <dbReference type="ARBA" id="ARBA00022729"/>
    </source>
</evidence>
<dbReference type="InterPro" id="IPR007137">
    <property type="entry name" value="DUF348"/>
</dbReference>
<comment type="caution">
    <text evidence="4">The sequence shown here is derived from an EMBL/GenBank/DDBJ whole genome shotgun (WGS) entry which is preliminary data.</text>
</comment>
<keyword evidence="2" id="KW-0812">Transmembrane</keyword>
<keyword evidence="2" id="KW-1133">Transmembrane helix</keyword>
<keyword evidence="2" id="KW-0472">Membrane</keyword>
<dbReference type="GO" id="GO:0019867">
    <property type="term" value="C:outer membrane"/>
    <property type="evidence" value="ECO:0007669"/>
    <property type="project" value="InterPro"/>
</dbReference>
<keyword evidence="1" id="KW-0732">Signal</keyword>
<protein>
    <submittedName>
        <fullName evidence="4">DUF348 domain-containing protein</fullName>
    </submittedName>
</protein>